<feature type="region of interest" description="Disordered" evidence="2">
    <location>
        <begin position="1"/>
        <end position="21"/>
    </location>
</feature>
<dbReference type="Proteomes" id="UP000887574">
    <property type="component" value="Unplaced"/>
</dbReference>
<proteinExistence type="predicted"/>
<dbReference type="CDD" id="cd18186">
    <property type="entry name" value="BTB_POZ_ZBTB_KLHL-like"/>
    <property type="match status" value="1"/>
</dbReference>
<evidence type="ECO:0000313" key="6">
    <source>
        <dbReference type="WBParaSite" id="jg20424.2"/>
    </source>
</evidence>
<dbReference type="InterPro" id="IPR011333">
    <property type="entry name" value="SKP1/BTB/POZ_sf"/>
</dbReference>
<dbReference type="InterPro" id="IPR002083">
    <property type="entry name" value="MATH/TRAF_dom"/>
</dbReference>
<feature type="coiled-coil region" evidence="1">
    <location>
        <begin position="31"/>
        <end position="62"/>
    </location>
</feature>
<evidence type="ECO:0000259" key="4">
    <source>
        <dbReference type="PROSITE" id="PS50144"/>
    </source>
</evidence>
<dbReference type="AlphaFoldDB" id="A0A915DKU5"/>
<dbReference type="InterPro" id="IPR008974">
    <property type="entry name" value="TRAF-like"/>
</dbReference>
<dbReference type="Gene3D" id="2.60.210.10">
    <property type="entry name" value="Apoptosis, Tumor Necrosis Factor Receptor Associated Protein 2, Chain A"/>
    <property type="match status" value="1"/>
</dbReference>
<dbReference type="PROSITE" id="PS50097">
    <property type="entry name" value="BTB"/>
    <property type="match status" value="1"/>
</dbReference>
<dbReference type="SUPFAM" id="SSF49599">
    <property type="entry name" value="TRAF domain-like"/>
    <property type="match status" value="1"/>
</dbReference>
<reference evidence="6" key="1">
    <citation type="submission" date="2022-11" db="UniProtKB">
        <authorList>
            <consortium name="WormBaseParasite"/>
        </authorList>
    </citation>
    <scope>IDENTIFICATION</scope>
</reference>
<evidence type="ECO:0000256" key="1">
    <source>
        <dbReference type="SAM" id="Coils"/>
    </source>
</evidence>
<sequence length="368" mass="42213">MPRPDTAKKSLNSNGRPTPYAIRSNFTPEVIDIEEEDIAECLKRLENQIEKSMKTVDNSIRSFEHLLLSNTAMRSNENALDKDQFWYLVAKKVEQDEEEYLSVFLRCRALIQTIKYKTSYSIDLIGSKEHFCGSSVCNLLKPARCFNEQKQSWGWHTFIAWSKFSDYGSGFLDNKGNAILLAKFSTTATTLLGHANVTKFSESAPYKSDCVLIVGNHRLEVHKGFLSMYSPYFAKLFGGVFSRHNQVEISNVSAVEMIALLEVIYPPFAEDKINDTNVECLLCMAKKFDVVDVTAKCEAYLLKYTSNKISFAKRMLLAHDYQLNRLREVCIDHFTSKDEIKNLKQSKDYMMLSDRTKTLIYESFIDTI</sequence>
<dbReference type="WBParaSite" id="jg20424.2">
    <property type="protein sequence ID" value="jg20424.2"/>
    <property type="gene ID" value="jg20424"/>
</dbReference>
<keyword evidence="5" id="KW-1185">Reference proteome</keyword>
<dbReference type="PANTHER" id="PTHR22744">
    <property type="entry name" value="HELIX LOOP HELIX PROTEIN 21-RELATED"/>
    <property type="match status" value="1"/>
</dbReference>
<evidence type="ECO:0000256" key="2">
    <source>
        <dbReference type="SAM" id="MobiDB-lite"/>
    </source>
</evidence>
<dbReference type="CDD" id="cd00121">
    <property type="entry name" value="MATH"/>
    <property type="match status" value="1"/>
</dbReference>
<organism evidence="5 6">
    <name type="scientific">Ditylenchus dipsaci</name>
    <dbReference type="NCBI Taxonomy" id="166011"/>
    <lineage>
        <taxon>Eukaryota</taxon>
        <taxon>Metazoa</taxon>
        <taxon>Ecdysozoa</taxon>
        <taxon>Nematoda</taxon>
        <taxon>Chromadorea</taxon>
        <taxon>Rhabditida</taxon>
        <taxon>Tylenchina</taxon>
        <taxon>Tylenchomorpha</taxon>
        <taxon>Sphaerularioidea</taxon>
        <taxon>Anguinidae</taxon>
        <taxon>Anguininae</taxon>
        <taxon>Ditylenchus</taxon>
    </lineage>
</organism>
<dbReference type="PANTHER" id="PTHR22744:SF17">
    <property type="entry name" value="BTB DOMAIN-CONTAINING PROTEIN"/>
    <property type="match status" value="1"/>
</dbReference>
<dbReference type="SUPFAM" id="SSF54695">
    <property type="entry name" value="POZ domain"/>
    <property type="match status" value="1"/>
</dbReference>
<evidence type="ECO:0000313" key="5">
    <source>
        <dbReference type="Proteomes" id="UP000887574"/>
    </source>
</evidence>
<dbReference type="Pfam" id="PF00651">
    <property type="entry name" value="BTB"/>
    <property type="match status" value="1"/>
</dbReference>
<name>A0A915DKU5_9BILA</name>
<keyword evidence="1" id="KW-0175">Coiled coil</keyword>
<evidence type="ECO:0000259" key="3">
    <source>
        <dbReference type="PROSITE" id="PS50097"/>
    </source>
</evidence>
<dbReference type="Gene3D" id="3.30.710.10">
    <property type="entry name" value="Potassium Channel Kv1.1, Chain A"/>
    <property type="match status" value="1"/>
</dbReference>
<dbReference type="SMART" id="SM00225">
    <property type="entry name" value="BTB"/>
    <property type="match status" value="1"/>
</dbReference>
<feature type="domain" description="BTB" evidence="3">
    <location>
        <begin position="208"/>
        <end position="265"/>
    </location>
</feature>
<dbReference type="PROSITE" id="PS50144">
    <property type="entry name" value="MATH"/>
    <property type="match status" value="1"/>
</dbReference>
<accession>A0A915DKU5</accession>
<protein>
    <submittedName>
        <fullName evidence="6">BTB domain-containing protein</fullName>
    </submittedName>
</protein>
<dbReference type="InterPro" id="IPR000210">
    <property type="entry name" value="BTB/POZ_dom"/>
</dbReference>
<feature type="domain" description="MATH" evidence="4">
    <location>
        <begin position="53"/>
        <end position="183"/>
    </location>
</feature>